<dbReference type="EMBL" id="JAOAOG010000249">
    <property type="protein sequence ID" value="KAJ6236078.1"/>
    <property type="molecule type" value="Genomic_DNA"/>
</dbReference>
<accession>A0ABQ8XTZ9</accession>
<name>A0ABQ8XTZ9_9EUKA</name>
<proteinExistence type="predicted"/>
<comment type="caution">
    <text evidence="4">The sequence shown here is derived from an EMBL/GenBank/DDBJ whole genome shotgun (WGS) entry which is preliminary data.</text>
</comment>
<dbReference type="CDD" id="cd07440">
    <property type="entry name" value="RGS"/>
    <property type="match status" value="1"/>
</dbReference>
<dbReference type="InterPro" id="IPR044926">
    <property type="entry name" value="RGS_subdomain_2"/>
</dbReference>
<protein>
    <submittedName>
        <fullName evidence="4">Regulator of g protein signaling</fullName>
    </submittedName>
</protein>
<dbReference type="SMART" id="SM00315">
    <property type="entry name" value="RGS"/>
    <property type="match status" value="1"/>
</dbReference>
<dbReference type="PANTHER" id="PTHR10845:SF192">
    <property type="entry name" value="DOUBLE HIT, ISOFORM B"/>
    <property type="match status" value="1"/>
</dbReference>
<dbReference type="InterPro" id="IPR036305">
    <property type="entry name" value="RGS_sf"/>
</dbReference>
<evidence type="ECO:0000259" key="3">
    <source>
        <dbReference type="PROSITE" id="PS50132"/>
    </source>
</evidence>
<keyword evidence="2" id="KW-0472">Membrane</keyword>
<evidence type="ECO:0000313" key="4">
    <source>
        <dbReference type="EMBL" id="KAJ6236078.1"/>
    </source>
</evidence>
<feature type="region of interest" description="Disordered" evidence="1">
    <location>
        <begin position="463"/>
        <end position="494"/>
    </location>
</feature>
<organism evidence="4 5">
    <name type="scientific">Anaeramoeba flamelloides</name>
    <dbReference type="NCBI Taxonomy" id="1746091"/>
    <lineage>
        <taxon>Eukaryota</taxon>
        <taxon>Metamonada</taxon>
        <taxon>Anaeramoebidae</taxon>
        <taxon>Anaeramoeba</taxon>
    </lineage>
</organism>
<dbReference type="SUPFAM" id="SSF48097">
    <property type="entry name" value="Regulator of G-protein signaling, RGS"/>
    <property type="match status" value="1"/>
</dbReference>
<feature type="domain" description="RGS" evidence="3">
    <location>
        <begin position="277"/>
        <end position="395"/>
    </location>
</feature>
<feature type="transmembrane region" description="Helical" evidence="2">
    <location>
        <begin position="191"/>
        <end position="211"/>
    </location>
</feature>
<dbReference type="PROSITE" id="PS50132">
    <property type="entry name" value="RGS"/>
    <property type="match status" value="1"/>
</dbReference>
<keyword evidence="2" id="KW-1133">Transmembrane helix</keyword>
<feature type="transmembrane region" description="Helical" evidence="2">
    <location>
        <begin position="157"/>
        <end position="175"/>
    </location>
</feature>
<keyword evidence="5" id="KW-1185">Reference proteome</keyword>
<dbReference type="PANTHER" id="PTHR10845">
    <property type="entry name" value="REGULATOR OF G PROTEIN SIGNALING"/>
    <property type="match status" value="1"/>
</dbReference>
<feature type="transmembrane region" description="Helical" evidence="2">
    <location>
        <begin position="116"/>
        <end position="137"/>
    </location>
</feature>
<feature type="transmembrane region" description="Helical" evidence="2">
    <location>
        <begin position="12"/>
        <end position="37"/>
    </location>
</feature>
<dbReference type="Pfam" id="PF00615">
    <property type="entry name" value="RGS"/>
    <property type="match status" value="1"/>
</dbReference>
<keyword evidence="2" id="KW-0812">Transmembrane</keyword>
<dbReference type="Gene3D" id="1.10.167.10">
    <property type="entry name" value="Regulator of G-protein Signalling 4, domain 2"/>
    <property type="match status" value="1"/>
</dbReference>
<reference evidence="4" key="1">
    <citation type="submission" date="2022-08" db="EMBL/GenBank/DDBJ databases">
        <title>Novel sulfate-reducing endosymbionts in the free-living metamonad Anaeramoeba.</title>
        <authorList>
            <person name="Jerlstrom-Hultqvist J."/>
            <person name="Cepicka I."/>
            <person name="Gallot-Lavallee L."/>
            <person name="Salas-Leiva D."/>
            <person name="Curtis B.A."/>
            <person name="Zahonova K."/>
            <person name="Pipaliya S."/>
            <person name="Dacks J."/>
            <person name="Roger A.J."/>
        </authorList>
    </citation>
    <scope>NUCLEOTIDE SEQUENCE</scope>
    <source>
        <strain evidence="4">Schooner1</strain>
    </source>
</reference>
<feature type="compositionally biased region" description="Low complexity" evidence="1">
    <location>
        <begin position="471"/>
        <end position="481"/>
    </location>
</feature>
<evidence type="ECO:0000256" key="2">
    <source>
        <dbReference type="SAM" id="Phobius"/>
    </source>
</evidence>
<sequence>MGDNTNCGIVYYLKFVSLNMLIVVYGAKAGILYYIYYKTKNKLKNAKLLLVHHSKKYGYKSLSNSYNKTSSKNCLKSIDDLNTEPEIECDNVGDAIYKFEKDFYKSKFRVSKRVEIILCIVQLFNYSIIATIIIFAYGINQKRINHCMLPFNEGPMIIFQSCFYSNLLIFTIKIIKIRKIHDTFFIRNEIYTVYVILIIFFIVDLFFKFYHKHTLVPWAYLSMTFVLLIIGFVLPILKSYQTFNKIKNTNTSNGNNNDDDDTTNLNHKDKKTDLYQLFKSIINEKDKVSYWIQFAQNNYSVENIMFYRSVNEFKRAKCKKAQKALSQNIINNYIKTSSPLIINISSIARDSVLNRHLTNPLDKDIFNHAIKEILNLMYINSFPVFYNSIYHHQMMVDNTFEEPSNYFQNLDDTNSDTKIGNVTNFIKMNNLEKQKNLSNDNENKNTIKQYAKFSSKIFMNEIDEEKSDPKSTSNPNTNNNPVINFGLETSSCTD</sequence>
<dbReference type="Proteomes" id="UP001150062">
    <property type="component" value="Unassembled WGS sequence"/>
</dbReference>
<dbReference type="InterPro" id="IPR016137">
    <property type="entry name" value="RGS"/>
</dbReference>
<gene>
    <name evidence="4" type="ORF">M0813_03532</name>
</gene>
<evidence type="ECO:0000313" key="5">
    <source>
        <dbReference type="Proteomes" id="UP001150062"/>
    </source>
</evidence>
<evidence type="ECO:0000256" key="1">
    <source>
        <dbReference type="SAM" id="MobiDB-lite"/>
    </source>
</evidence>
<feature type="transmembrane region" description="Helical" evidence="2">
    <location>
        <begin position="217"/>
        <end position="237"/>
    </location>
</feature>